<dbReference type="AlphaFoldDB" id="A0A0K9F6F6"/>
<feature type="transmembrane region" description="Helical" evidence="1">
    <location>
        <begin position="198"/>
        <end position="218"/>
    </location>
</feature>
<dbReference type="PATRIC" id="fig|582475.4.peg.3561"/>
<dbReference type="Pfam" id="PF12679">
    <property type="entry name" value="ABC2_membrane_2"/>
    <property type="match status" value="1"/>
</dbReference>
<keyword evidence="1" id="KW-0812">Transmembrane</keyword>
<protein>
    <submittedName>
        <fullName evidence="2">Membrane protein</fullName>
    </submittedName>
</protein>
<sequence>MMNFTLLKHEVLATVKLFSIILAVLMLYIISIVYMYNPEMSNTLNKLTETMPELMSAFGMSNIGNTLIEFLSTYLYGFLLLILPLVFIIMSANKLIMGYIDNGSMAYLIATPNTRFKIVFTQAFFLVASIFILLSITTLVAILFSKILFPNELDLSAFLTLNIGLFFLHFAISGYCFFISCSSKDLRTSYAYSTGIPILFYLIQALSNMGGALGKLQYFTIYSLFSPEKLMTQDSSSIWMLGALFLIGMFCYMLAIRVFVKRDLYL</sequence>
<evidence type="ECO:0000256" key="1">
    <source>
        <dbReference type="SAM" id="Phobius"/>
    </source>
</evidence>
<gene>
    <name evidence="2" type="ORF">ACZ11_22200</name>
</gene>
<name>A0A0K9F6F6_9BACI</name>
<proteinExistence type="predicted"/>
<comment type="caution">
    <text evidence="2">The sequence shown here is derived from an EMBL/GenBank/DDBJ whole genome shotgun (WGS) entry which is preliminary data.</text>
</comment>
<evidence type="ECO:0000313" key="3">
    <source>
        <dbReference type="Proteomes" id="UP000037326"/>
    </source>
</evidence>
<keyword evidence="1" id="KW-0472">Membrane</keyword>
<evidence type="ECO:0000313" key="2">
    <source>
        <dbReference type="EMBL" id="KMY29797.1"/>
    </source>
</evidence>
<dbReference type="GO" id="GO:0140359">
    <property type="term" value="F:ABC-type transporter activity"/>
    <property type="evidence" value="ECO:0007669"/>
    <property type="project" value="InterPro"/>
</dbReference>
<dbReference type="PANTHER" id="PTHR37305">
    <property type="entry name" value="INTEGRAL MEMBRANE PROTEIN-RELATED"/>
    <property type="match status" value="1"/>
</dbReference>
<feature type="transmembrane region" description="Helical" evidence="1">
    <location>
        <begin position="12"/>
        <end position="36"/>
    </location>
</feature>
<dbReference type="EMBL" id="LFXJ01000010">
    <property type="protein sequence ID" value="KMY29797.1"/>
    <property type="molecule type" value="Genomic_DNA"/>
</dbReference>
<dbReference type="GO" id="GO:0005886">
    <property type="term" value="C:plasma membrane"/>
    <property type="evidence" value="ECO:0007669"/>
    <property type="project" value="UniProtKB-SubCell"/>
</dbReference>
<accession>A0A0K9F6F6</accession>
<feature type="transmembrane region" description="Helical" evidence="1">
    <location>
        <begin position="238"/>
        <end position="260"/>
    </location>
</feature>
<keyword evidence="1" id="KW-1133">Transmembrane helix</keyword>
<dbReference type="OrthoDB" id="66636at2"/>
<feature type="transmembrane region" description="Helical" evidence="1">
    <location>
        <begin position="118"/>
        <end position="144"/>
    </location>
</feature>
<dbReference type="PANTHER" id="PTHR37305:SF2">
    <property type="entry name" value="BACITRACIN TRANSPORT PERMEASE PROTEIN BCRB"/>
    <property type="match status" value="1"/>
</dbReference>
<organism evidence="2 3">
    <name type="scientific">Lysinibacillus xylanilyticus</name>
    <dbReference type="NCBI Taxonomy" id="582475"/>
    <lineage>
        <taxon>Bacteria</taxon>
        <taxon>Bacillati</taxon>
        <taxon>Bacillota</taxon>
        <taxon>Bacilli</taxon>
        <taxon>Bacillales</taxon>
        <taxon>Bacillaceae</taxon>
        <taxon>Lysinibacillus</taxon>
    </lineage>
</organism>
<reference evidence="3" key="1">
    <citation type="submission" date="2015-07" db="EMBL/GenBank/DDBJ databases">
        <authorList>
            <consortium name="Consortium for Microbial Forensics and Genomics (microFORGE)"/>
            <person name="Knight B.M."/>
            <person name="Roberts D.P."/>
            <person name="Lin D."/>
            <person name="Hari K."/>
            <person name="Fletcher J."/>
            <person name="Melcher U."/>
            <person name="Blagden T."/>
            <person name="Winegar R.A."/>
        </authorList>
    </citation>
    <scope>NUCLEOTIDE SEQUENCE [LARGE SCALE GENOMIC DNA]</scope>
    <source>
        <strain evidence="3">DSM 23493</strain>
    </source>
</reference>
<feature type="transmembrane region" description="Helical" evidence="1">
    <location>
        <begin position="156"/>
        <end position="178"/>
    </location>
</feature>
<dbReference type="Proteomes" id="UP000037326">
    <property type="component" value="Unassembled WGS sequence"/>
</dbReference>
<feature type="transmembrane region" description="Helical" evidence="1">
    <location>
        <begin position="74"/>
        <end position="97"/>
    </location>
</feature>